<protein>
    <submittedName>
        <fullName evidence="2">Uncharacterized protein</fullName>
    </submittedName>
</protein>
<dbReference type="EMBL" id="SHKP01000004">
    <property type="protein sequence ID" value="RZU02041.1"/>
    <property type="molecule type" value="Genomic_DNA"/>
</dbReference>
<evidence type="ECO:0000313" key="3">
    <source>
        <dbReference type="Proteomes" id="UP000293671"/>
    </source>
</evidence>
<sequence>MFNRLLSKLVPALVLAAAATLPAHAQRALPSQDFDVYVDLPTGFAFIKTPIGWKFIRKLDVAQLKKLHPMTLTTLLEPSPADALGSPRLARLESRADAIRAGGED</sequence>
<keyword evidence="1" id="KW-0732">Signal</keyword>
<dbReference type="RefSeq" id="WP_130429833.1">
    <property type="nucleotide sequence ID" value="NZ_SHKP01000004.1"/>
</dbReference>
<evidence type="ECO:0000256" key="1">
    <source>
        <dbReference type="SAM" id="SignalP"/>
    </source>
</evidence>
<feature type="chain" id="PRO_5020586934" evidence="1">
    <location>
        <begin position="26"/>
        <end position="105"/>
    </location>
</feature>
<reference evidence="2 3" key="1">
    <citation type="submission" date="2019-02" db="EMBL/GenBank/DDBJ databases">
        <title>Genomic Encyclopedia of Type Strains, Phase IV (KMG-IV): sequencing the most valuable type-strain genomes for metagenomic binning, comparative biology and taxonomic classification.</title>
        <authorList>
            <person name="Goeker M."/>
        </authorList>
    </citation>
    <scope>NUCLEOTIDE SEQUENCE [LARGE SCALE GENOMIC DNA]</scope>
    <source>
        <strain evidence="2 3">DSM 19570</strain>
    </source>
</reference>
<organism evidence="2 3">
    <name type="scientific">Rivibacter subsaxonicus</name>
    <dbReference type="NCBI Taxonomy" id="457575"/>
    <lineage>
        <taxon>Bacteria</taxon>
        <taxon>Pseudomonadati</taxon>
        <taxon>Pseudomonadota</taxon>
        <taxon>Betaproteobacteria</taxon>
        <taxon>Burkholderiales</taxon>
        <taxon>Rivibacter</taxon>
    </lineage>
</organism>
<proteinExistence type="predicted"/>
<gene>
    <name evidence="2" type="ORF">EV670_0059</name>
</gene>
<evidence type="ECO:0000313" key="2">
    <source>
        <dbReference type="EMBL" id="RZU02041.1"/>
    </source>
</evidence>
<accession>A0A4Q7VZ12</accession>
<feature type="signal peptide" evidence="1">
    <location>
        <begin position="1"/>
        <end position="25"/>
    </location>
</feature>
<dbReference type="AlphaFoldDB" id="A0A4Q7VZ12"/>
<comment type="caution">
    <text evidence="2">The sequence shown here is derived from an EMBL/GenBank/DDBJ whole genome shotgun (WGS) entry which is preliminary data.</text>
</comment>
<keyword evidence="3" id="KW-1185">Reference proteome</keyword>
<name>A0A4Q7VZ12_9BURK</name>
<dbReference type="Proteomes" id="UP000293671">
    <property type="component" value="Unassembled WGS sequence"/>
</dbReference>
<dbReference type="OrthoDB" id="8566228at2"/>